<name>A0A1G5RZ01_PSEXY</name>
<dbReference type="GO" id="GO:0006355">
    <property type="term" value="P:regulation of DNA-templated transcription"/>
    <property type="evidence" value="ECO:0007669"/>
    <property type="project" value="InterPro"/>
</dbReference>
<protein>
    <submittedName>
        <fullName evidence="3">Transcriptional antiterminator, BglG family</fullName>
    </submittedName>
</protein>
<dbReference type="PANTHER" id="PTHR30185:SF16">
    <property type="entry name" value="PROTEIN GLCT"/>
    <property type="match status" value="1"/>
</dbReference>
<dbReference type="Pfam" id="PF03123">
    <property type="entry name" value="CAT_RBD"/>
    <property type="match status" value="1"/>
</dbReference>
<dbReference type="Pfam" id="PF00874">
    <property type="entry name" value="PRD"/>
    <property type="match status" value="2"/>
</dbReference>
<dbReference type="PANTHER" id="PTHR30185">
    <property type="entry name" value="CRYPTIC BETA-GLUCOSIDE BGL OPERON ANTITERMINATOR"/>
    <property type="match status" value="1"/>
</dbReference>
<dbReference type="InterPro" id="IPR011608">
    <property type="entry name" value="PRD"/>
</dbReference>
<keyword evidence="1" id="KW-0677">Repeat</keyword>
<dbReference type="RefSeq" id="WP_090162783.1">
    <property type="nucleotide sequence ID" value="NZ_FMWK01000008.1"/>
</dbReference>
<dbReference type="AlphaFoldDB" id="A0A1G5RZ01"/>
<feature type="domain" description="PRD" evidence="2">
    <location>
        <begin position="172"/>
        <end position="277"/>
    </location>
</feature>
<dbReference type="InterPro" id="IPR036634">
    <property type="entry name" value="PRD_sf"/>
</dbReference>
<dbReference type="SUPFAM" id="SSF63520">
    <property type="entry name" value="PTS-regulatory domain, PRD"/>
    <property type="match status" value="2"/>
</dbReference>
<feature type="domain" description="PRD" evidence="2">
    <location>
        <begin position="67"/>
        <end position="171"/>
    </location>
</feature>
<evidence type="ECO:0000256" key="1">
    <source>
        <dbReference type="ARBA" id="ARBA00022737"/>
    </source>
</evidence>
<dbReference type="EMBL" id="FMWK01000008">
    <property type="protein sequence ID" value="SCZ79332.1"/>
    <property type="molecule type" value="Genomic_DNA"/>
</dbReference>
<sequence>MYRVEKVLNHNALIGILENTTQEYLILGKGIGFGKHISEIIETTDEHKIYSLKESTERGDKKELATSIDPVYLEIANEILDGAEEAFKTIDRDVLLPLADHIEYAVKRSKNNEQLKNPLTDDIRVLFHSEFKVAEAAREILSNRLDVNLTDDEIGYIALHVHSSIMDQAVSQAMQMADAVRQCVSMVEKETGKKIDTQSLSYNRLLNHIRYMIARTLKGEVIKLDMNDYINASAANSFQAATKICKELSKSLGRDIHDAEIGYLAMHIERVALDEMN</sequence>
<dbReference type="InterPro" id="IPR050661">
    <property type="entry name" value="BglG_antiterminators"/>
</dbReference>
<evidence type="ECO:0000259" key="2">
    <source>
        <dbReference type="PROSITE" id="PS51372"/>
    </source>
</evidence>
<dbReference type="Gene3D" id="1.10.1790.10">
    <property type="entry name" value="PRD domain"/>
    <property type="match status" value="1"/>
</dbReference>
<proteinExistence type="predicted"/>
<dbReference type="InterPro" id="IPR036650">
    <property type="entry name" value="CAT_RNA-bd_dom_sf"/>
</dbReference>
<dbReference type="InterPro" id="IPR004341">
    <property type="entry name" value="CAT_RNA-bd_dom"/>
</dbReference>
<dbReference type="PROSITE" id="PS51372">
    <property type="entry name" value="PRD_2"/>
    <property type="match status" value="2"/>
</dbReference>
<dbReference type="Gene3D" id="2.30.24.10">
    <property type="entry name" value="CAT RNA-binding domain"/>
    <property type="match status" value="1"/>
</dbReference>
<reference evidence="3 4" key="1">
    <citation type="submission" date="2016-10" db="EMBL/GenBank/DDBJ databases">
        <authorList>
            <person name="de Groot N.N."/>
        </authorList>
    </citation>
    <scope>NUCLEOTIDE SEQUENCE [LARGE SCALE GENOMIC DNA]</scope>
    <source>
        <strain evidence="3 4">DSM 10317</strain>
    </source>
</reference>
<organism evidence="3 4">
    <name type="scientific">Pseudobutyrivibrio xylanivorans</name>
    <dbReference type="NCBI Taxonomy" id="185007"/>
    <lineage>
        <taxon>Bacteria</taxon>
        <taxon>Bacillati</taxon>
        <taxon>Bacillota</taxon>
        <taxon>Clostridia</taxon>
        <taxon>Lachnospirales</taxon>
        <taxon>Lachnospiraceae</taxon>
        <taxon>Pseudobutyrivibrio</taxon>
    </lineage>
</organism>
<dbReference type="Gene3D" id="1.20.58.1950">
    <property type="match status" value="1"/>
</dbReference>
<gene>
    <name evidence="3" type="ORF">SAMN02910350_01742</name>
</gene>
<evidence type="ECO:0000313" key="3">
    <source>
        <dbReference type="EMBL" id="SCZ79332.1"/>
    </source>
</evidence>
<evidence type="ECO:0000313" key="4">
    <source>
        <dbReference type="Proteomes" id="UP000199428"/>
    </source>
</evidence>
<accession>A0A1G5RZ01</accession>
<dbReference type="GO" id="GO:0003723">
    <property type="term" value="F:RNA binding"/>
    <property type="evidence" value="ECO:0007669"/>
    <property type="project" value="InterPro"/>
</dbReference>
<dbReference type="SUPFAM" id="SSF50151">
    <property type="entry name" value="SacY-like RNA-binding domain"/>
    <property type="match status" value="1"/>
</dbReference>
<dbReference type="Gene3D" id="1.20.890.100">
    <property type="match status" value="1"/>
</dbReference>
<dbReference type="SMART" id="SM01061">
    <property type="entry name" value="CAT_RBD"/>
    <property type="match status" value="1"/>
</dbReference>
<dbReference type="Proteomes" id="UP000199428">
    <property type="component" value="Unassembled WGS sequence"/>
</dbReference>